<evidence type="ECO:0000313" key="7">
    <source>
        <dbReference type="EMBL" id="TRY19788.1"/>
    </source>
</evidence>
<organism evidence="7 8">
    <name type="scientific">Tessaracoccus rhinocerotis</name>
    <dbReference type="NCBI Taxonomy" id="1689449"/>
    <lineage>
        <taxon>Bacteria</taxon>
        <taxon>Bacillati</taxon>
        <taxon>Actinomycetota</taxon>
        <taxon>Actinomycetes</taxon>
        <taxon>Propionibacteriales</taxon>
        <taxon>Propionibacteriaceae</taxon>
        <taxon>Tessaracoccus</taxon>
    </lineage>
</organism>
<keyword evidence="2" id="KW-0547">Nucleotide-binding</keyword>
<dbReference type="Gene3D" id="2.30.30.100">
    <property type="match status" value="1"/>
</dbReference>
<feature type="domain" description="BPL/LPL catalytic" evidence="6">
    <location>
        <begin position="14"/>
        <end position="197"/>
    </location>
</feature>
<dbReference type="OrthoDB" id="9807064at2"/>
<dbReference type="InterPro" id="IPR008988">
    <property type="entry name" value="Transcriptional_repressor_C"/>
</dbReference>
<keyword evidence="1 7" id="KW-0436">Ligase</keyword>
<dbReference type="CDD" id="cd16442">
    <property type="entry name" value="BPL"/>
    <property type="match status" value="1"/>
</dbReference>
<accession>A0A553K4Z6</accession>
<evidence type="ECO:0000259" key="6">
    <source>
        <dbReference type="PROSITE" id="PS51733"/>
    </source>
</evidence>
<dbReference type="PANTHER" id="PTHR12835:SF5">
    <property type="entry name" value="BIOTIN--PROTEIN LIGASE"/>
    <property type="match status" value="1"/>
</dbReference>
<evidence type="ECO:0000256" key="4">
    <source>
        <dbReference type="ARBA" id="ARBA00023267"/>
    </source>
</evidence>
<reference evidence="7 8" key="1">
    <citation type="submission" date="2019-07" db="EMBL/GenBank/DDBJ databases">
        <authorList>
            <person name="Zhou L.-Y."/>
        </authorList>
    </citation>
    <scope>NUCLEOTIDE SEQUENCE [LARGE SCALE GENOMIC DNA]</scope>
    <source>
        <strain evidence="7 8">YIM 101269</strain>
    </source>
</reference>
<dbReference type="Proteomes" id="UP000317638">
    <property type="component" value="Unassembled WGS sequence"/>
</dbReference>
<dbReference type="PROSITE" id="PS51733">
    <property type="entry name" value="BPL_LPL_CATALYTIC"/>
    <property type="match status" value="1"/>
</dbReference>
<dbReference type="InterPro" id="IPR003142">
    <property type="entry name" value="BPL_C"/>
</dbReference>
<dbReference type="GO" id="GO:0005524">
    <property type="term" value="F:ATP binding"/>
    <property type="evidence" value="ECO:0007669"/>
    <property type="project" value="UniProtKB-KW"/>
</dbReference>
<evidence type="ECO:0000256" key="5">
    <source>
        <dbReference type="ARBA" id="ARBA00024227"/>
    </source>
</evidence>
<gene>
    <name evidence="7" type="ORF">FOJ82_02590</name>
</gene>
<protein>
    <recommendedName>
        <fullName evidence="5">biotin--[biotin carboxyl-carrier protein] ligase</fullName>
        <ecNumber evidence="5">6.3.4.15</ecNumber>
    </recommendedName>
</protein>
<dbReference type="GO" id="GO:0004077">
    <property type="term" value="F:biotin--[biotin carboxyl-carrier protein] ligase activity"/>
    <property type="evidence" value="ECO:0007669"/>
    <property type="project" value="UniProtKB-EC"/>
</dbReference>
<dbReference type="InterPro" id="IPR004143">
    <property type="entry name" value="BPL_LPL_catalytic"/>
</dbReference>
<dbReference type="SUPFAM" id="SSF50037">
    <property type="entry name" value="C-terminal domain of transcriptional repressors"/>
    <property type="match status" value="1"/>
</dbReference>
<dbReference type="PANTHER" id="PTHR12835">
    <property type="entry name" value="BIOTIN PROTEIN LIGASE"/>
    <property type="match status" value="1"/>
</dbReference>
<dbReference type="Pfam" id="PF03099">
    <property type="entry name" value="BPL_LplA_LipB"/>
    <property type="match status" value="1"/>
</dbReference>
<dbReference type="SUPFAM" id="SSF55681">
    <property type="entry name" value="Class II aaRS and biotin synthetases"/>
    <property type="match status" value="1"/>
</dbReference>
<dbReference type="GO" id="GO:0005737">
    <property type="term" value="C:cytoplasm"/>
    <property type="evidence" value="ECO:0007669"/>
    <property type="project" value="TreeGrafter"/>
</dbReference>
<dbReference type="Pfam" id="PF02237">
    <property type="entry name" value="BPL_C"/>
    <property type="match status" value="1"/>
</dbReference>
<dbReference type="EC" id="6.3.4.15" evidence="5"/>
<proteinExistence type="predicted"/>
<evidence type="ECO:0000256" key="1">
    <source>
        <dbReference type="ARBA" id="ARBA00022598"/>
    </source>
</evidence>
<dbReference type="InterPro" id="IPR004408">
    <property type="entry name" value="Biotin_CoA_COase_ligase"/>
</dbReference>
<keyword evidence="3" id="KW-0067">ATP-binding</keyword>
<dbReference type="InterPro" id="IPR045864">
    <property type="entry name" value="aa-tRNA-synth_II/BPL/LPL"/>
</dbReference>
<comment type="caution">
    <text evidence="7">The sequence shown here is derived from an EMBL/GenBank/DDBJ whole genome shotgun (WGS) entry which is preliminary data.</text>
</comment>
<evidence type="ECO:0000256" key="2">
    <source>
        <dbReference type="ARBA" id="ARBA00022741"/>
    </source>
</evidence>
<keyword evidence="4" id="KW-0092">Biotin</keyword>
<evidence type="ECO:0000313" key="8">
    <source>
        <dbReference type="Proteomes" id="UP000317638"/>
    </source>
</evidence>
<keyword evidence="8" id="KW-1185">Reference proteome</keyword>
<dbReference type="EMBL" id="VKKG01000001">
    <property type="protein sequence ID" value="TRY19788.1"/>
    <property type="molecule type" value="Genomic_DNA"/>
</dbReference>
<dbReference type="AlphaFoldDB" id="A0A553K4Z6"/>
<dbReference type="NCBIfam" id="TIGR00121">
    <property type="entry name" value="birA_ligase"/>
    <property type="match status" value="1"/>
</dbReference>
<name>A0A553K4Z6_9ACTN</name>
<sequence length="263" mass="27840">MRSMLPDAAAITAALGAATSWRQVQVVPSTGSTNADLAAAARDGAAPGLVLVASEQTAGRGRRDRSWASPAGRSVAVSVLLQPRPAFPQWGWLSLLAGLAVSTALAELAPDPDRVELKWPNDVLVGGRKVCGILSEVVQRPDGACAVVGMGVNISLGEDELPVSTATSLLLEDMDTDQNRVVTTILRHFERYYARWQEAGNLRAEYEARCSSVGADLQVVVDERRNVAGRGHGVDDVGRLLVETDSGIQAFAAGDVVHARLRP</sequence>
<evidence type="ECO:0000256" key="3">
    <source>
        <dbReference type="ARBA" id="ARBA00022840"/>
    </source>
</evidence>
<dbReference type="Gene3D" id="3.30.930.10">
    <property type="entry name" value="Bira Bifunctional Protein, Domain 2"/>
    <property type="match status" value="1"/>
</dbReference>